<organism evidence="12 13">
    <name type="scientific">Acanthaster planci</name>
    <name type="common">Crown-of-thorns starfish</name>
    <dbReference type="NCBI Taxonomy" id="133434"/>
    <lineage>
        <taxon>Eukaryota</taxon>
        <taxon>Metazoa</taxon>
        <taxon>Echinodermata</taxon>
        <taxon>Eleutherozoa</taxon>
        <taxon>Asterozoa</taxon>
        <taxon>Asteroidea</taxon>
        <taxon>Valvatacea</taxon>
        <taxon>Valvatida</taxon>
        <taxon>Acanthasteridae</taxon>
        <taxon>Acanthaster</taxon>
    </lineage>
</organism>
<dbReference type="OrthoDB" id="400at2759"/>
<dbReference type="GO" id="GO:0005765">
    <property type="term" value="C:lysosomal membrane"/>
    <property type="evidence" value="ECO:0007669"/>
    <property type="project" value="UniProtKB-SubCell"/>
</dbReference>
<dbReference type="Proteomes" id="UP000694845">
    <property type="component" value="Unplaced"/>
</dbReference>
<keyword evidence="7 11" id="KW-0677">Repeat</keyword>
<dbReference type="PANTHER" id="PTHR19842">
    <property type="entry name" value="G BETA-LIKE PROTEIN GBL"/>
    <property type="match status" value="1"/>
</dbReference>
<feature type="repeat" description="WD" evidence="10">
    <location>
        <begin position="80"/>
        <end position="114"/>
    </location>
</feature>
<evidence type="ECO:0000256" key="7">
    <source>
        <dbReference type="ARBA" id="ARBA00022737"/>
    </source>
</evidence>
<dbReference type="InterPro" id="IPR019775">
    <property type="entry name" value="WD40_repeat_CS"/>
</dbReference>
<dbReference type="AlphaFoldDB" id="A0A8B7YJ26"/>
<evidence type="ECO:0000256" key="10">
    <source>
        <dbReference type="PROSITE-ProRule" id="PRU00221"/>
    </source>
</evidence>
<comment type="subunit">
    <text evidence="11">Part of TORC1 complex. Part of the TORC2 complex.</text>
</comment>
<evidence type="ECO:0000256" key="5">
    <source>
        <dbReference type="ARBA" id="ARBA00022490"/>
    </source>
</evidence>
<proteinExistence type="inferred from homology"/>
<evidence type="ECO:0000256" key="4">
    <source>
        <dbReference type="ARBA" id="ARBA00018867"/>
    </source>
</evidence>
<protein>
    <recommendedName>
        <fullName evidence="4 11">Target of rapamycin complex subunit lst8</fullName>
        <shortName evidence="11">TORC subunit lst8</shortName>
    </recommendedName>
</protein>
<keyword evidence="8" id="KW-0472">Membrane</keyword>
<dbReference type="GO" id="GO:0031931">
    <property type="term" value="C:TORC1 complex"/>
    <property type="evidence" value="ECO:0007669"/>
    <property type="project" value="UniProtKB-UniRule"/>
</dbReference>
<evidence type="ECO:0000256" key="11">
    <source>
        <dbReference type="RuleBase" id="RU369068"/>
    </source>
</evidence>
<evidence type="ECO:0000256" key="9">
    <source>
        <dbReference type="ARBA" id="ARBA00023228"/>
    </source>
</evidence>
<reference evidence="13" key="1">
    <citation type="submission" date="2025-08" db="UniProtKB">
        <authorList>
            <consortium name="RefSeq"/>
        </authorList>
    </citation>
    <scope>IDENTIFICATION</scope>
</reference>
<dbReference type="CDD" id="cd00200">
    <property type="entry name" value="WD40"/>
    <property type="match status" value="1"/>
</dbReference>
<dbReference type="InterPro" id="IPR001680">
    <property type="entry name" value="WD40_rpt"/>
</dbReference>
<keyword evidence="5 11" id="KW-0963">Cytoplasm</keyword>
<dbReference type="PROSITE" id="PS00678">
    <property type="entry name" value="WD_REPEATS_1"/>
    <property type="match status" value="1"/>
</dbReference>
<dbReference type="PANTHER" id="PTHR19842:SF0">
    <property type="entry name" value="TARGET OF RAPAMYCIN COMPLEX SUBUNIT LST8"/>
    <property type="match status" value="1"/>
</dbReference>
<accession>A0A8B7YJ26</accession>
<dbReference type="FunFam" id="2.130.10.10:FF:000086">
    <property type="entry name" value="target of rapamycin complex subunit LST8"/>
    <property type="match status" value="1"/>
</dbReference>
<evidence type="ECO:0000313" key="13">
    <source>
        <dbReference type="RefSeq" id="XP_022092405.1"/>
    </source>
</evidence>
<feature type="repeat" description="WD" evidence="10">
    <location>
        <begin position="269"/>
        <end position="299"/>
    </location>
</feature>
<dbReference type="InterPro" id="IPR037588">
    <property type="entry name" value="MLST8"/>
</dbReference>
<comment type="function">
    <text evidence="11">Subunit of TORC1 and TORC2, which regulate cell growth and survival in response to nutrient and hormonal signals.</text>
</comment>
<feature type="repeat" description="WD" evidence="10">
    <location>
        <begin position="215"/>
        <end position="256"/>
    </location>
</feature>
<dbReference type="GO" id="GO:0031929">
    <property type="term" value="P:TOR signaling"/>
    <property type="evidence" value="ECO:0007669"/>
    <property type="project" value="UniProtKB-UniRule"/>
</dbReference>
<comment type="similarity">
    <text evidence="3 11">Belongs to the WD repeat LST8 family.</text>
</comment>
<dbReference type="InterPro" id="IPR020472">
    <property type="entry name" value="WD40_PAC1"/>
</dbReference>
<evidence type="ECO:0000256" key="1">
    <source>
        <dbReference type="ARBA" id="ARBA00004496"/>
    </source>
</evidence>
<dbReference type="KEGG" id="aplc:110980235"/>
<dbReference type="Gene3D" id="2.130.10.10">
    <property type="entry name" value="YVTN repeat-like/Quinoprotein amine dehydrogenase"/>
    <property type="match status" value="1"/>
</dbReference>
<dbReference type="GeneID" id="110980235"/>
<dbReference type="GO" id="GO:0031932">
    <property type="term" value="C:TORC2 complex"/>
    <property type="evidence" value="ECO:0007669"/>
    <property type="project" value="UniProtKB-UniRule"/>
</dbReference>
<keyword evidence="9" id="KW-0458">Lysosome</keyword>
<keyword evidence="6 10" id="KW-0853">WD repeat</keyword>
<dbReference type="Pfam" id="PF00400">
    <property type="entry name" value="WD40"/>
    <property type="match status" value="5"/>
</dbReference>
<name>A0A8B7YJ26_ACAPL</name>
<dbReference type="SUPFAM" id="SSF50978">
    <property type="entry name" value="WD40 repeat-like"/>
    <property type="match status" value="1"/>
</dbReference>
<dbReference type="OMA" id="VQRNYKH"/>
<dbReference type="RefSeq" id="XP_022092405.1">
    <property type="nucleotide sequence ID" value="XM_022236713.1"/>
</dbReference>
<dbReference type="PROSITE" id="PS50294">
    <property type="entry name" value="WD_REPEATS_REGION"/>
    <property type="match status" value="2"/>
</dbReference>
<sequence length="318" mass="35484">MANPSDTGDRQVILATAGYDHTIRFWQAHTGICHRTVQHQDSQVNCLEITPDRHLLAAAGYQHIRMYDINSNEASPVINYEGISRNVTAVGFQEDGKWMFTGGEDCTAKIWDLRMRNLQCQKIFQVNAPVNCACLHPNQGELIVGDQSGTVHIWDLRSGHNEQLVPEPDSSIQHLSIDAEATHMAAINNKGNCYIWRVSPGKEDPISQLIPKTKIQAHKKYGLKCKFSPDCTLLATTSADQTVKIWKTADFTLLTTLADSVQRWVWDCAFSSDSLYIVTASSDHTARLWSVEQAEVKREFNGHQKAITALAFSDGIST</sequence>
<evidence type="ECO:0000256" key="3">
    <source>
        <dbReference type="ARBA" id="ARBA00009890"/>
    </source>
</evidence>
<dbReference type="PROSITE" id="PS50082">
    <property type="entry name" value="WD_REPEATS_2"/>
    <property type="match status" value="3"/>
</dbReference>
<evidence type="ECO:0000256" key="8">
    <source>
        <dbReference type="ARBA" id="ARBA00023136"/>
    </source>
</evidence>
<evidence type="ECO:0000313" key="12">
    <source>
        <dbReference type="Proteomes" id="UP000694845"/>
    </source>
</evidence>
<keyword evidence="12" id="KW-1185">Reference proteome</keyword>
<dbReference type="InterPro" id="IPR036322">
    <property type="entry name" value="WD40_repeat_dom_sf"/>
</dbReference>
<dbReference type="InterPro" id="IPR015943">
    <property type="entry name" value="WD40/YVTN_repeat-like_dom_sf"/>
</dbReference>
<dbReference type="PRINTS" id="PR00320">
    <property type="entry name" value="GPROTEINBRPT"/>
</dbReference>
<evidence type="ECO:0000256" key="6">
    <source>
        <dbReference type="ARBA" id="ARBA00022574"/>
    </source>
</evidence>
<dbReference type="GO" id="GO:0032956">
    <property type="term" value="P:regulation of actin cytoskeleton organization"/>
    <property type="evidence" value="ECO:0007669"/>
    <property type="project" value="TreeGrafter"/>
</dbReference>
<dbReference type="SMART" id="SM00320">
    <property type="entry name" value="WD40"/>
    <property type="match status" value="6"/>
</dbReference>
<comment type="subcellular location">
    <subcellularLocation>
        <location evidence="1 11">Cytoplasm</location>
    </subcellularLocation>
    <subcellularLocation>
        <location evidence="2">Lysosome membrane</location>
    </subcellularLocation>
</comment>
<gene>
    <name evidence="13" type="primary">LOC110980235</name>
</gene>
<evidence type="ECO:0000256" key="2">
    <source>
        <dbReference type="ARBA" id="ARBA00004656"/>
    </source>
</evidence>